<keyword evidence="2 6" id="KW-0238">DNA-binding</keyword>
<feature type="domain" description="HTH cro/C1-type" evidence="5">
    <location>
        <begin position="3"/>
        <end position="46"/>
    </location>
</feature>
<dbReference type="PROSITE" id="PS50932">
    <property type="entry name" value="HTH_LACI_2"/>
    <property type="match status" value="1"/>
</dbReference>
<evidence type="ECO:0000256" key="2">
    <source>
        <dbReference type="ARBA" id="ARBA00023125"/>
    </source>
</evidence>
<dbReference type="PROSITE" id="PS50943">
    <property type="entry name" value="HTH_CROC1"/>
    <property type="match status" value="1"/>
</dbReference>
<dbReference type="InterPro" id="IPR001387">
    <property type="entry name" value="Cro/C1-type_HTH"/>
</dbReference>
<dbReference type="RefSeq" id="WP_379951606.1">
    <property type="nucleotide sequence ID" value="NZ_JBHMAF010000193.1"/>
</dbReference>
<dbReference type="Gene3D" id="3.40.50.2300">
    <property type="match status" value="2"/>
</dbReference>
<dbReference type="EMBL" id="JBHMAF010000193">
    <property type="protein sequence ID" value="MFB9761434.1"/>
    <property type="molecule type" value="Genomic_DNA"/>
</dbReference>
<evidence type="ECO:0000256" key="1">
    <source>
        <dbReference type="ARBA" id="ARBA00023015"/>
    </source>
</evidence>
<dbReference type="PANTHER" id="PTHR30146">
    <property type="entry name" value="LACI-RELATED TRANSCRIPTIONAL REPRESSOR"/>
    <property type="match status" value="1"/>
</dbReference>
<dbReference type="CDD" id="cd01392">
    <property type="entry name" value="HTH_LacI"/>
    <property type="match status" value="1"/>
</dbReference>
<keyword evidence="3" id="KW-0804">Transcription</keyword>
<dbReference type="Gene3D" id="1.10.260.40">
    <property type="entry name" value="lambda repressor-like DNA-binding domains"/>
    <property type="match status" value="1"/>
</dbReference>
<accession>A0ABV5WLB8</accession>
<feature type="domain" description="HTH lacI-type" evidence="4">
    <location>
        <begin position="2"/>
        <end position="56"/>
    </location>
</feature>
<dbReference type="InterPro" id="IPR001761">
    <property type="entry name" value="Peripla_BP/Lac1_sug-bd_dom"/>
</dbReference>
<dbReference type="Proteomes" id="UP001589609">
    <property type="component" value="Unassembled WGS sequence"/>
</dbReference>
<dbReference type="Pfam" id="PF00356">
    <property type="entry name" value="LacI"/>
    <property type="match status" value="1"/>
</dbReference>
<evidence type="ECO:0000313" key="6">
    <source>
        <dbReference type="EMBL" id="MFB9761434.1"/>
    </source>
</evidence>
<dbReference type="InterPro" id="IPR010982">
    <property type="entry name" value="Lambda_DNA-bd_dom_sf"/>
</dbReference>
<dbReference type="InterPro" id="IPR000843">
    <property type="entry name" value="HTH_LacI"/>
</dbReference>
<dbReference type="CDD" id="cd06284">
    <property type="entry name" value="PBP1_LacI-like"/>
    <property type="match status" value="1"/>
</dbReference>
<dbReference type="InterPro" id="IPR028082">
    <property type="entry name" value="Peripla_BP_I"/>
</dbReference>
<dbReference type="SUPFAM" id="SSF47413">
    <property type="entry name" value="lambda repressor-like DNA-binding domains"/>
    <property type="match status" value="1"/>
</dbReference>
<organism evidence="6 7">
    <name type="scientific">Ectobacillus funiculus</name>
    <dbReference type="NCBI Taxonomy" id="137993"/>
    <lineage>
        <taxon>Bacteria</taxon>
        <taxon>Bacillati</taxon>
        <taxon>Bacillota</taxon>
        <taxon>Bacilli</taxon>
        <taxon>Bacillales</taxon>
        <taxon>Bacillaceae</taxon>
        <taxon>Ectobacillus</taxon>
    </lineage>
</organism>
<gene>
    <name evidence="6" type="ORF">ACFFMS_24615</name>
</gene>
<keyword evidence="7" id="KW-1185">Reference proteome</keyword>
<dbReference type="PANTHER" id="PTHR30146:SF109">
    <property type="entry name" value="HTH-TYPE TRANSCRIPTIONAL REGULATOR GALS"/>
    <property type="match status" value="1"/>
</dbReference>
<evidence type="ECO:0000259" key="4">
    <source>
        <dbReference type="PROSITE" id="PS50932"/>
    </source>
</evidence>
<keyword evidence="1" id="KW-0805">Transcription regulation</keyword>
<dbReference type="SUPFAM" id="SSF53822">
    <property type="entry name" value="Periplasmic binding protein-like I"/>
    <property type="match status" value="1"/>
</dbReference>
<evidence type="ECO:0000256" key="3">
    <source>
        <dbReference type="ARBA" id="ARBA00023163"/>
    </source>
</evidence>
<dbReference type="Pfam" id="PF00532">
    <property type="entry name" value="Peripla_BP_1"/>
    <property type="match status" value="1"/>
</dbReference>
<protein>
    <submittedName>
        <fullName evidence="6">LacI family DNA-binding transcriptional regulator</fullName>
    </submittedName>
</protein>
<dbReference type="GO" id="GO:0003677">
    <property type="term" value="F:DNA binding"/>
    <property type="evidence" value="ECO:0007669"/>
    <property type="project" value="UniProtKB-KW"/>
</dbReference>
<reference evidence="6 7" key="1">
    <citation type="submission" date="2024-09" db="EMBL/GenBank/DDBJ databases">
        <authorList>
            <person name="Sun Q."/>
            <person name="Mori K."/>
        </authorList>
    </citation>
    <scope>NUCLEOTIDE SEQUENCE [LARGE SCALE GENOMIC DNA]</scope>
    <source>
        <strain evidence="6 7">JCM 11201</strain>
    </source>
</reference>
<proteinExistence type="predicted"/>
<evidence type="ECO:0000259" key="5">
    <source>
        <dbReference type="PROSITE" id="PS50943"/>
    </source>
</evidence>
<dbReference type="SMART" id="SM00354">
    <property type="entry name" value="HTH_LACI"/>
    <property type="match status" value="1"/>
</dbReference>
<comment type="caution">
    <text evidence="6">The sequence shown here is derived from an EMBL/GenBank/DDBJ whole genome shotgun (WGS) entry which is preliminary data.</text>
</comment>
<name>A0ABV5WLB8_9BACI</name>
<dbReference type="PRINTS" id="PR00036">
    <property type="entry name" value="HTHLACI"/>
</dbReference>
<evidence type="ECO:0000313" key="7">
    <source>
        <dbReference type="Proteomes" id="UP001589609"/>
    </source>
</evidence>
<dbReference type="PROSITE" id="PS00356">
    <property type="entry name" value="HTH_LACI_1"/>
    <property type="match status" value="1"/>
</dbReference>
<sequence>MPTILDVAEKAGVSRSTVSRVLTNSGRVDPETKQKVLAAMKELNYQPSQVARNLRRKETNLIAVLIPCISNPFFGSLVQGMEEVAVKKGYHVILCNTGEDPVRQMEYLQMLERKQVDGVILTSLRNPLEEVRSYLQHGPIVLVSEYVEDNSLPAVVIDNIKAAERVTEHLILKGHKRIGFINGPEHIILCRDRQKGYIQMLENYEISVSHDLITCSDFTIEGGFACAKQLLALEEKPSAIFAANDEMAVGVIQAVQEQGLRVPQDVAVVGFDNVQVSKVVQPNLTTIDQPIFQLGVKSMELLISCLDGDVLEGKRIVLEANLCIREST</sequence>